<evidence type="ECO:0000313" key="1">
    <source>
        <dbReference type="EMBL" id="PZD95415.1"/>
    </source>
</evidence>
<keyword evidence="2" id="KW-1185">Reference proteome</keyword>
<accession>A0A2W1LKK3</accession>
<dbReference type="RefSeq" id="WP_111147045.1">
    <property type="nucleotide sequence ID" value="NZ_QKRB01000044.1"/>
</dbReference>
<dbReference type="Proteomes" id="UP000249522">
    <property type="component" value="Unassembled WGS sequence"/>
</dbReference>
<dbReference type="AlphaFoldDB" id="A0A2W1LKK3"/>
<organism evidence="1 2">
    <name type="scientific">Paenibacillus sambharensis</name>
    <dbReference type="NCBI Taxonomy" id="1803190"/>
    <lineage>
        <taxon>Bacteria</taxon>
        <taxon>Bacillati</taxon>
        <taxon>Bacillota</taxon>
        <taxon>Bacilli</taxon>
        <taxon>Bacillales</taxon>
        <taxon>Paenibacillaceae</taxon>
        <taxon>Paenibacillus</taxon>
    </lineage>
</organism>
<name>A0A2W1LKK3_9BACL</name>
<evidence type="ECO:0000313" key="2">
    <source>
        <dbReference type="Proteomes" id="UP000249522"/>
    </source>
</evidence>
<reference evidence="1 2" key="1">
    <citation type="submission" date="2018-06" db="EMBL/GenBank/DDBJ databases">
        <title>Paenibacillus imtechensis sp. nov.</title>
        <authorList>
            <person name="Pinnaka A.K."/>
            <person name="Singh H."/>
            <person name="Kaur M."/>
        </authorList>
    </citation>
    <scope>NUCLEOTIDE SEQUENCE [LARGE SCALE GENOMIC DNA]</scope>
    <source>
        <strain evidence="1 2">SMB1</strain>
    </source>
</reference>
<sequence length="81" mass="8983">MTARSTGGSLLIRTDRIKVYCSAWTNWSRAGYDELCSERRTQWYVTGDVPSGLTRQASNDRGIDIIIGTEIAVKRTADAAE</sequence>
<comment type="caution">
    <text evidence="1">The sequence shown here is derived from an EMBL/GenBank/DDBJ whole genome shotgun (WGS) entry which is preliminary data.</text>
</comment>
<gene>
    <name evidence="1" type="ORF">DNH61_12830</name>
</gene>
<proteinExistence type="predicted"/>
<protein>
    <submittedName>
        <fullName evidence="1">Uncharacterized protein</fullName>
    </submittedName>
</protein>
<dbReference type="EMBL" id="QKRB01000044">
    <property type="protein sequence ID" value="PZD95415.1"/>
    <property type="molecule type" value="Genomic_DNA"/>
</dbReference>